<dbReference type="InterPro" id="IPR050471">
    <property type="entry name" value="AB_hydrolase"/>
</dbReference>
<dbReference type="Pfam" id="PF00561">
    <property type="entry name" value="Abhydrolase_1"/>
    <property type="match status" value="1"/>
</dbReference>
<dbReference type="AlphaFoldDB" id="A0ABD5WZJ0"/>
<dbReference type="Gene3D" id="3.40.50.1820">
    <property type="entry name" value="alpha/beta hydrolase"/>
    <property type="match status" value="1"/>
</dbReference>
<evidence type="ECO:0000259" key="1">
    <source>
        <dbReference type="Pfam" id="PF00561"/>
    </source>
</evidence>
<dbReference type="PANTHER" id="PTHR43433">
    <property type="entry name" value="HYDROLASE, ALPHA/BETA FOLD FAMILY PROTEIN"/>
    <property type="match status" value="1"/>
</dbReference>
<dbReference type="PANTHER" id="PTHR43433:SF10">
    <property type="entry name" value="AB HYDROLASE-1 DOMAIN-CONTAINING PROTEIN"/>
    <property type="match status" value="1"/>
</dbReference>
<feature type="domain" description="AB hydrolase-1" evidence="1">
    <location>
        <begin position="56"/>
        <end position="293"/>
    </location>
</feature>
<gene>
    <name evidence="2" type="ORF">ACFQKD_10180</name>
</gene>
<dbReference type="RefSeq" id="WP_276237834.1">
    <property type="nucleotide sequence ID" value="NZ_CP119989.1"/>
</dbReference>
<evidence type="ECO:0000313" key="3">
    <source>
        <dbReference type="Proteomes" id="UP001596388"/>
    </source>
</evidence>
<keyword evidence="3" id="KW-1185">Reference proteome</keyword>
<accession>A0ABD5WZJ0</accession>
<dbReference type="SUPFAM" id="SSF53474">
    <property type="entry name" value="alpha/beta-Hydrolases"/>
    <property type="match status" value="1"/>
</dbReference>
<proteinExistence type="predicted"/>
<keyword evidence="2" id="KW-0378">Hydrolase</keyword>
<evidence type="ECO:0000313" key="2">
    <source>
        <dbReference type="EMBL" id="MFC7097672.1"/>
    </source>
</evidence>
<organism evidence="2 3">
    <name type="scientific">Halobaculum marinum</name>
    <dbReference type="NCBI Taxonomy" id="3031996"/>
    <lineage>
        <taxon>Archaea</taxon>
        <taxon>Methanobacteriati</taxon>
        <taxon>Methanobacteriota</taxon>
        <taxon>Stenosarchaea group</taxon>
        <taxon>Halobacteria</taxon>
        <taxon>Halobacteriales</taxon>
        <taxon>Haloferacaceae</taxon>
        <taxon>Halobaculum</taxon>
    </lineage>
</organism>
<protein>
    <submittedName>
        <fullName evidence="2">Alpha/beta fold hydrolase</fullName>
    </submittedName>
</protein>
<dbReference type="InterPro" id="IPR029058">
    <property type="entry name" value="AB_hydrolase_fold"/>
</dbReference>
<dbReference type="InterPro" id="IPR000073">
    <property type="entry name" value="AB_hydrolase_1"/>
</dbReference>
<dbReference type="EMBL" id="JBHTAG010000003">
    <property type="protein sequence ID" value="MFC7097672.1"/>
    <property type="molecule type" value="Genomic_DNA"/>
</dbReference>
<dbReference type="GO" id="GO:0016787">
    <property type="term" value="F:hydrolase activity"/>
    <property type="evidence" value="ECO:0007669"/>
    <property type="project" value="UniProtKB-KW"/>
</dbReference>
<reference evidence="2 3" key="1">
    <citation type="journal article" date="2019" name="Int. J. Syst. Evol. Microbiol.">
        <title>The Global Catalogue of Microorganisms (GCM) 10K type strain sequencing project: providing services to taxonomists for standard genome sequencing and annotation.</title>
        <authorList>
            <consortium name="The Broad Institute Genomics Platform"/>
            <consortium name="The Broad Institute Genome Sequencing Center for Infectious Disease"/>
            <person name="Wu L."/>
            <person name="Ma J."/>
        </authorList>
    </citation>
    <scope>NUCLEOTIDE SEQUENCE [LARGE SCALE GENOMIC DNA]</scope>
    <source>
        <strain evidence="2 3">DT55</strain>
    </source>
</reference>
<dbReference type="GeneID" id="79271419"/>
<dbReference type="Proteomes" id="UP001596388">
    <property type="component" value="Unassembled WGS sequence"/>
</dbReference>
<comment type="caution">
    <text evidence="2">The sequence shown here is derived from an EMBL/GenBank/DDBJ whole genome shotgun (WGS) entry which is preliminary data.</text>
</comment>
<sequence>MTATGTTGDADGVEASDDATATLGHRVARSVESVSVTERGTVSYAEYGDPDGSPAVFLHGTPGSRVLAALFDDAAREFGVRVVSVDRPGYGRSTPWPSRSLADTETFVEAVLDDVGVDRAGVVAFSGGGPHALALAATAPDRVREVDVVSGAVPTASGVDTPTPIRVLGTLARRTPRLLGTLLRGQAWLAGRASPAVVLAQYTTGDEHELTDREAAIVRRDFVTAFDRGAAGAVTELATTTGEWDIPLEAVECPVRLWHGDDDTNVPLAGAERLAARLPTAVVHQIEGADHLGTLVRSRSAVLRHQCEHDG</sequence>
<name>A0ABD5WZJ0_9EURY</name>